<dbReference type="AlphaFoldDB" id="A0A3G9GKN6"/>
<dbReference type="RefSeq" id="WP_167467100.1">
    <property type="nucleotide sequence ID" value="NZ_AP018823.1"/>
</dbReference>
<accession>A0A3G9GKN6</accession>
<reference evidence="1 2" key="2">
    <citation type="journal article" date="2017" name="Genome Announc.">
        <title>Draft genome sequence of Aquitalea magnusonii strain H3, a plant growth-promoting bacterium of duckweed Lemna minor.</title>
        <authorList>
            <person name="Ishizawa H."/>
            <person name="Kuroda M."/>
            <person name="Ike M."/>
        </authorList>
    </citation>
    <scope>NUCLEOTIDE SEQUENCE [LARGE SCALE GENOMIC DNA]</scope>
    <source>
        <strain evidence="1 2">H3</strain>
    </source>
</reference>
<name>A0A3G9GKN6_9NEIS</name>
<proteinExistence type="predicted"/>
<sequence>MHYAMLLSTQHKQARPLPAHLAFACHDESVWSWLYRHLRIALHQRKQA</sequence>
<reference evidence="2" key="1">
    <citation type="journal article" date="2017" name="Biotechnol. Biofuels">
        <title>Evaluation of environmental bacterial communities as a factor affecting the growth of duckweed Lemna minor.</title>
        <authorList>
            <person name="Ishizawa H."/>
            <person name="Kuroda M."/>
            <person name="Morikawa M."/>
            <person name="Ike M."/>
        </authorList>
    </citation>
    <scope>NUCLEOTIDE SEQUENCE [LARGE SCALE GENOMIC DNA]</scope>
    <source>
        <strain evidence="2">H3</strain>
    </source>
</reference>
<organism evidence="1 2">
    <name type="scientific">Aquitalea magnusonii</name>
    <dbReference type="NCBI Taxonomy" id="332411"/>
    <lineage>
        <taxon>Bacteria</taxon>
        <taxon>Pseudomonadati</taxon>
        <taxon>Pseudomonadota</taxon>
        <taxon>Betaproteobacteria</taxon>
        <taxon>Neisseriales</taxon>
        <taxon>Chromobacteriaceae</taxon>
        <taxon>Aquitalea</taxon>
    </lineage>
</organism>
<keyword evidence="2" id="KW-1185">Reference proteome</keyword>
<evidence type="ECO:0000313" key="2">
    <source>
        <dbReference type="Proteomes" id="UP000198290"/>
    </source>
</evidence>
<reference evidence="2" key="3">
    <citation type="journal article" date="2017" name="Plant Physiol. Biochem.">
        <title>Differential oxidative and antioxidative response of duckweed Lemna minor toward plant growth promoting/inhibiting bacteria.</title>
        <authorList>
            <person name="Ishizawa H."/>
            <person name="Kuroda M."/>
            <person name="Morikawa M."/>
            <person name="Ike M."/>
        </authorList>
    </citation>
    <scope>NUCLEOTIDE SEQUENCE [LARGE SCALE GENOMIC DNA]</scope>
    <source>
        <strain evidence="2">H3</strain>
    </source>
</reference>
<gene>
    <name evidence="1" type="ORF">DLM_2418</name>
</gene>
<dbReference type="KEGG" id="amah:DLM_2418"/>
<dbReference type="EMBL" id="AP018823">
    <property type="protein sequence ID" value="BBF86027.1"/>
    <property type="molecule type" value="Genomic_DNA"/>
</dbReference>
<evidence type="ECO:0000313" key="1">
    <source>
        <dbReference type="EMBL" id="BBF86027.1"/>
    </source>
</evidence>
<dbReference type="Proteomes" id="UP000198290">
    <property type="component" value="Chromosome"/>
</dbReference>
<protein>
    <submittedName>
        <fullName evidence="1">Uncharacterized protein</fullName>
    </submittedName>
</protein>